<accession>A0A8T2ZQH0</accession>
<dbReference type="AlphaFoldDB" id="A0A8T2ZQH0"/>
<keyword evidence="2" id="KW-1185">Reference proteome</keyword>
<comment type="caution">
    <text evidence="1">The sequence shown here is derived from an EMBL/GenBank/DDBJ whole genome shotgun (WGS) entry which is preliminary data.</text>
</comment>
<evidence type="ECO:0000313" key="2">
    <source>
        <dbReference type="Proteomes" id="UP000807159"/>
    </source>
</evidence>
<organism evidence="1 2">
    <name type="scientific">Populus deltoides</name>
    <name type="common">Eastern poplar</name>
    <name type="synonym">Eastern cottonwood</name>
    <dbReference type="NCBI Taxonomy" id="3696"/>
    <lineage>
        <taxon>Eukaryota</taxon>
        <taxon>Viridiplantae</taxon>
        <taxon>Streptophyta</taxon>
        <taxon>Embryophyta</taxon>
        <taxon>Tracheophyta</taxon>
        <taxon>Spermatophyta</taxon>
        <taxon>Magnoliopsida</taxon>
        <taxon>eudicotyledons</taxon>
        <taxon>Gunneridae</taxon>
        <taxon>Pentapetalae</taxon>
        <taxon>rosids</taxon>
        <taxon>fabids</taxon>
        <taxon>Malpighiales</taxon>
        <taxon>Salicaceae</taxon>
        <taxon>Saliceae</taxon>
        <taxon>Populus</taxon>
    </lineage>
</organism>
<dbReference type="EMBL" id="JACEGQ020000001">
    <property type="protein sequence ID" value="KAH8519625.1"/>
    <property type="molecule type" value="Genomic_DNA"/>
</dbReference>
<proteinExistence type="predicted"/>
<evidence type="ECO:0000313" key="1">
    <source>
        <dbReference type="EMBL" id="KAH8519625.1"/>
    </source>
</evidence>
<dbReference type="Proteomes" id="UP000807159">
    <property type="component" value="Chromosome 1"/>
</dbReference>
<reference evidence="1" key="1">
    <citation type="journal article" date="2021" name="J. Hered.">
        <title>Genome Assembly of Salicaceae Populus deltoides (Eastern Cottonwood) I-69 Based on Nanopore Sequencing and Hi-C Technologies.</title>
        <authorList>
            <person name="Bai S."/>
            <person name="Wu H."/>
            <person name="Zhang J."/>
            <person name="Pan Z."/>
            <person name="Zhao W."/>
            <person name="Li Z."/>
            <person name="Tong C."/>
        </authorList>
    </citation>
    <scope>NUCLEOTIDE SEQUENCE</scope>
    <source>
        <tissue evidence="1">Leaf</tissue>
    </source>
</reference>
<protein>
    <submittedName>
        <fullName evidence="1">Uncharacterized protein</fullName>
    </submittedName>
</protein>
<sequence length="189" mass="21133">MEKLRDDYCSLNREERMICTGCGEELRRRRRDELMEGDGLLAREWPGGLLVESERVRCGGREGDRASWFGGGGDDCCGRAPAGERRRGALVSAGVWSRRRKWRGRMEAGSGRREGEEVGNEGRVRLARAREEETVEGRNGGEMAMRGEGAMMAWEKEVRLGSQGPPPLAEAAVRKKKNGKNPPLVCTWR</sequence>
<name>A0A8T2ZQH0_POPDE</name>
<gene>
    <name evidence="1" type="ORF">H0E87_001152</name>
</gene>